<sequence length="89" mass="10150">MLLFLYIYGTNIGICNSGVGKMKHPAFIFVLTKKEVFMVSVELKQEKHNALVSFLMIVIAALFLLYMGSSLVHSTKAFWENYSIEELLE</sequence>
<evidence type="ECO:0000313" key="3">
    <source>
        <dbReference type="Proteomes" id="UP000095419"/>
    </source>
</evidence>
<accession>A0A174L080</accession>
<reference evidence="2 3" key="1">
    <citation type="submission" date="2015-09" db="EMBL/GenBank/DDBJ databases">
        <authorList>
            <consortium name="Pathogen Informatics"/>
        </authorList>
    </citation>
    <scope>NUCLEOTIDE SEQUENCE [LARGE SCALE GENOMIC DNA]</scope>
    <source>
        <strain evidence="2 3">2789STDY5608791</strain>
    </source>
</reference>
<gene>
    <name evidence="2" type="ORF">ERS417307_03196</name>
</gene>
<protein>
    <submittedName>
        <fullName evidence="2">Uncharacterized protein</fullName>
    </submittedName>
</protein>
<name>A0A174L080_BACUN</name>
<organism evidence="2 3">
    <name type="scientific">Bacteroides uniformis</name>
    <dbReference type="NCBI Taxonomy" id="820"/>
    <lineage>
        <taxon>Bacteria</taxon>
        <taxon>Pseudomonadati</taxon>
        <taxon>Bacteroidota</taxon>
        <taxon>Bacteroidia</taxon>
        <taxon>Bacteroidales</taxon>
        <taxon>Bacteroidaceae</taxon>
        <taxon>Bacteroides</taxon>
    </lineage>
</organism>
<keyword evidence="1" id="KW-0472">Membrane</keyword>
<dbReference type="Proteomes" id="UP000095419">
    <property type="component" value="Unassembled WGS sequence"/>
</dbReference>
<dbReference type="AlphaFoldDB" id="A0A174L080"/>
<keyword evidence="1" id="KW-0812">Transmembrane</keyword>
<proteinExistence type="predicted"/>
<feature type="transmembrane region" description="Helical" evidence="1">
    <location>
        <begin position="50"/>
        <end position="68"/>
    </location>
</feature>
<keyword evidence="1" id="KW-1133">Transmembrane helix</keyword>
<evidence type="ECO:0000313" key="2">
    <source>
        <dbReference type="EMBL" id="CUP15837.1"/>
    </source>
</evidence>
<evidence type="ECO:0000256" key="1">
    <source>
        <dbReference type="SAM" id="Phobius"/>
    </source>
</evidence>
<dbReference type="EMBL" id="CYZF01000009">
    <property type="protein sequence ID" value="CUP15837.1"/>
    <property type="molecule type" value="Genomic_DNA"/>
</dbReference>